<evidence type="ECO:0000256" key="1">
    <source>
        <dbReference type="ARBA" id="ARBA00009219"/>
    </source>
</evidence>
<dbReference type="PANTHER" id="PTHR43245:SF51">
    <property type="entry name" value="SHORT CHAIN DEHYDROGENASE_REDUCTASE FAMILY 42E, MEMBER 2"/>
    <property type="match status" value="1"/>
</dbReference>
<keyword evidence="3" id="KW-0812">Transmembrane</keyword>
<accession>A0A0C3SB48</accession>
<feature type="transmembrane region" description="Helical" evidence="3">
    <location>
        <begin position="12"/>
        <end position="35"/>
    </location>
</feature>
<proteinExistence type="inferred from homology"/>
<comment type="similarity">
    <text evidence="1">Belongs to the 3-beta-HSD family.</text>
</comment>
<dbReference type="GO" id="GO:0016616">
    <property type="term" value="F:oxidoreductase activity, acting on the CH-OH group of donors, NAD or NADP as acceptor"/>
    <property type="evidence" value="ECO:0007669"/>
    <property type="project" value="InterPro"/>
</dbReference>
<evidence type="ECO:0000259" key="4">
    <source>
        <dbReference type="Pfam" id="PF01073"/>
    </source>
</evidence>
<dbReference type="EMBL" id="KN840462">
    <property type="protein sequence ID" value="KIP09747.1"/>
    <property type="molecule type" value="Genomic_DNA"/>
</dbReference>
<dbReference type="InterPro" id="IPR036291">
    <property type="entry name" value="NAD(P)-bd_dom_sf"/>
</dbReference>
<dbReference type="OrthoDB" id="10058185at2759"/>
<keyword evidence="3" id="KW-1133">Transmembrane helix</keyword>
<dbReference type="PANTHER" id="PTHR43245">
    <property type="entry name" value="BIFUNCTIONAL POLYMYXIN RESISTANCE PROTEIN ARNA"/>
    <property type="match status" value="1"/>
</dbReference>
<dbReference type="InterPro" id="IPR002225">
    <property type="entry name" value="3Beta_OHSteriod_DH/Estase"/>
</dbReference>
<evidence type="ECO:0000256" key="3">
    <source>
        <dbReference type="SAM" id="Phobius"/>
    </source>
</evidence>
<feature type="domain" description="3-beta hydroxysteroid dehydrogenase/isomerase" evidence="4">
    <location>
        <begin position="88"/>
        <end position="370"/>
    </location>
</feature>
<sequence length="532" mass="58384">MSGVAHSLSQALSAMSNALLYALATALLILLYIWLNDSKLTRLPPEALCISPERWAEESIRECYASLKDGPTSLLDGKLPPRTGRRYIVVGGAGFLGGWIVLHLLQRGEDPRRIRVLDIRPPARSDLREGRARDVDFIQLDITNRDVVFAAFRKPWPRTASDLEDTPNPELTVFHTAATIRFYERHPKLLYLSQSVNVLGTQNILDAARAVGVCTMVYTSSGSVGVRRSSFWLLPWQKEPRYFVQVLSDSANLPKTHDQFFSNYAVSKLSAECCVRAADRSTSGNSILRTGCIRPGNGVFGPGGDLLAGAYMIRKYNPTWIENIMQSFVYVENCSLAHLLYEQRLIELQNGGVNPDIGGDAFCVADSGSPPTFGDIHRALNVLSEGEVTFFHLSPTAMLSIAHIVGWYYLARRLLAQSSFAIFARILPTVYGDIVFLQPSMFALTNVHLYFDDSRARLSPAKGGLGYANTCTTLQGVCQVAIDYDRSGGKGTARMISGHIETNQSPLVGAELAVATAMEKIGEGLDATKALN</sequence>
<evidence type="ECO:0000256" key="2">
    <source>
        <dbReference type="ARBA" id="ARBA00023002"/>
    </source>
</evidence>
<dbReference type="Pfam" id="PF01073">
    <property type="entry name" value="3Beta_HSD"/>
    <property type="match status" value="1"/>
</dbReference>
<dbReference type="InterPro" id="IPR050177">
    <property type="entry name" value="Lipid_A_modif_metabolic_enz"/>
</dbReference>
<name>A0A0C3SB48_PHLG1</name>
<feature type="transmembrane region" description="Helical" evidence="3">
    <location>
        <begin position="388"/>
        <end position="410"/>
    </location>
</feature>
<dbReference type="STRING" id="745531.A0A0C3SB48"/>
<keyword evidence="3" id="KW-0472">Membrane</keyword>
<protein>
    <recommendedName>
        <fullName evidence="4">3-beta hydroxysteroid dehydrogenase/isomerase domain-containing protein</fullName>
    </recommendedName>
</protein>
<gene>
    <name evidence="5" type="ORF">PHLGIDRAFT_86135</name>
</gene>
<dbReference type="GO" id="GO:0006694">
    <property type="term" value="P:steroid biosynthetic process"/>
    <property type="evidence" value="ECO:0007669"/>
    <property type="project" value="InterPro"/>
</dbReference>
<dbReference type="Gene3D" id="3.40.50.720">
    <property type="entry name" value="NAD(P)-binding Rossmann-like Domain"/>
    <property type="match status" value="1"/>
</dbReference>
<evidence type="ECO:0000313" key="5">
    <source>
        <dbReference type="EMBL" id="KIP09747.1"/>
    </source>
</evidence>
<keyword evidence="6" id="KW-1185">Reference proteome</keyword>
<keyword evidence="2" id="KW-0560">Oxidoreductase</keyword>
<dbReference type="AlphaFoldDB" id="A0A0C3SB48"/>
<evidence type="ECO:0000313" key="6">
    <source>
        <dbReference type="Proteomes" id="UP000053257"/>
    </source>
</evidence>
<organism evidence="5 6">
    <name type="scientific">Phlebiopsis gigantea (strain 11061_1 CR5-6)</name>
    <name type="common">White-rot fungus</name>
    <name type="synonym">Peniophora gigantea</name>
    <dbReference type="NCBI Taxonomy" id="745531"/>
    <lineage>
        <taxon>Eukaryota</taxon>
        <taxon>Fungi</taxon>
        <taxon>Dikarya</taxon>
        <taxon>Basidiomycota</taxon>
        <taxon>Agaricomycotina</taxon>
        <taxon>Agaricomycetes</taxon>
        <taxon>Polyporales</taxon>
        <taxon>Phanerochaetaceae</taxon>
        <taxon>Phlebiopsis</taxon>
    </lineage>
</organism>
<dbReference type="SUPFAM" id="SSF51735">
    <property type="entry name" value="NAD(P)-binding Rossmann-fold domains"/>
    <property type="match status" value="1"/>
</dbReference>
<reference evidence="5 6" key="1">
    <citation type="journal article" date="2014" name="PLoS Genet.">
        <title>Analysis of the Phlebiopsis gigantea genome, transcriptome and secretome provides insight into its pioneer colonization strategies of wood.</title>
        <authorList>
            <person name="Hori C."/>
            <person name="Ishida T."/>
            <person name="Igarashi K."/>
            <person name="Samejima M."/>
            <person name="Suzuki H."/>
            <person name="Master E."/>
            <person name="Ferreira P."/>
            <person name="Ruiz-Duenas F.J."/>
            <person name="Held B."/>
            <person name="Canessa P."/>
            <person name="Larrondo L.F."/>
            <person name="Schmoll M."/>
            <person name="Druzhinina I.S."/>
            <person name="Kubicek C.P."/>
            <person name="Gaskell J.A."/>
            <person name="Kersten P."/>
            <person name="St John F."/>
            <person name="Glasner J."/>
            <person name="Sabat G."/>
            <person name="Splinter BonDurant S."/>
            <person name="Syed K."/>
            <person name="Yadav J."/>
            <person name="Mgbeahuruike A.C."/>
            <person name="Kovalchuk A."/>
            <person name="Asiegbu F.O."/>
            <person name="Lackner G."/>
            <person name="Hoffmeister D."/>
            <person name="Rencoret J."/>
            <person name="Gutierrez A."/>
            <person name="Sun H."/>
            <person name="Lindquist E."/>
            <person name="Barry K."/>
            <person name="Riley R."/>
            <person name="Grigoriev I.V."/>
            <person name="Henrissat B."/>
            <person name="Kues U."/>
            <person name="Berka R.M."/>
            <person name="Martinez A.T."/>
            <person name="Covert S.F."/>
            <person name="Blanchette R.A."/>
            <person name="Cullen D."/>
        </authorList>
    </citation>
    <scope>NUCLEOTIDE SEQUENCE [LARGE SCALE GENOMIC DNA]</scope>
    <source>
        <strain evidence="5 6">11061_1 CR5-6</strain>
    </source>
</reference>
<dbReference type="Proteomes" id="UP000053257">
    <property type="component" value="Unassembled WGS sequence"/>
</dbReference>
<feature type="transmembrane region" description="Helical" evidence="3">
    <location>
        <begin position="87"/>
        <end position="105"/>
    </location>
</feature>
<dbReference type="HOGENOM" id="CLU_045580_1_0_1"/>